<dbReference type="STRING" id="525904.Tter_2578"/>
<dbReference type="InterPro" id="IPR050763">
    <property type="entry name" value="ABC_transporter_ATP-binding"/>
</dbReference>
<keyword evidence="3" id="KW-0547">Nucleotide-binding</keyword>
<evidence type="ECO:0000313" key="6">
    <source>
        <dbReference type="EMBL" id="ACZ43467.1"/>
    </source>
</evidence>
<dbReference type="PROSITE" id="PS50893">
    <property type="entry name" value="ABC_TRANSPORTER_2"/>
    <property type="match status" value="1"/>
</dbReference>
<dbReference type="HOGENOM" id="CLU_000604_1_2_0"/>
<keyword evidence="7" id="KW-1185">Reference proteome</keyword>
<reference evidence="7" key="1">
    <citation type="journal article" date="2010" name="Stand. Genomic Sci.">
        <title>Complete genome sequence of 'Thermobaculum terrenum' type strain (YNP1).</title>
        <authorList>
            <person name="Kiss H."/>
            <person name="Cleland D."/>
            <person name="Lapidus A."/>
            <person name="Lucas S."/>
            <person name="Glavina Del Rio T."/>
            <person name="Nolan M."/>
            <person name="Tice H."/>
            <person name="Han C."/>
            <person name="Goodwin L."/>
            <person name="Pitluck S."/>
            <person name="Liolios K."/>
            <person name="Ivanova N."/>
            <person name="Mavromatis K."/>
            <person name="Ovchinnikova G."/>
            <person name="Pati A."/>
            <person name="Chen A."/>
            <person name="Palaniappan K."/>
            <person name="Land M."/>
            <person name="Hauser L."/>
            <person name="Chang Y."/>
            <person name="Jeffries C."/>
            <person name="Lu M."/>
            <person name="Brettin T."/>
            <person name="Detter J."/>
            <person name="Goker M."/>
            <person name="Tindall B."/>
            <person name="Beck B."/>
            <person name="McDermott T."/>
            <person name="Woyke T."/>
            <person name="Bristow J."/>
            <person name="Eisen J."/>
            <person name="Markowitz V."/>
            <person name="Hugenholtz P."/>
            <person name="Kyrpides N."/>
            <person name="Klenk H."/>
            <person name="Cheng J."/>
        </authorList>
    </citation>
    <scope>NUCLEOTIDE SEQUENCE [LARGE SCALE GENOMIC DNA]</scope>
    <source>
        <strain evidence="7">ATCC BAA-798 / YNP1</strain>
    </source>
</reference>
<organism evidence="6 7">
    <name type="scientific">Thermobaculum terrenum (strain ATCC BAA-798 / CCMEE 7001 / YNP1)</name>
    <dbReference type="NCBI Taxonomy" id="525904"/>
    <lineage>
        <taxon>Bacteria</taxon>
        <taxon>Bacillati</taxon>
        <taxon>Chloroflexota</taxon>
        <taxon>Chloroflexia</taxon>
        <taxon>Candidatus Thermobaculales</taxon>
        <taxon>Candidatus Thermobaculaceae</taxon>
        <taxon>Thermobaculum</taxon>
    </lineage>
</organism>
<dbReference type="AlphaFoldDB" id="D1CI96"/>
<evidence type="ECO:0000259" key="5">
    <source>
        <dbReference type="PROSITE" id="PS50893"/>
    </source>
</evidence>
<feature type="domain" description="ABC transporter" evidence="5">
    <location>
        <begin position="4"/>
        <end position="231"/>
    </location>
</feature>
<comment type="similarity">
    <text evidence="1">Belongs to the ABC transporter superfamily.</text>
</comment>
<sequence>MTAIEVQGLTKLYGRTEALRGIDLAVPEGCLFGLLGPNGAGKTTLIKALVGALRPSGGSVRVLGLDPLRQRRQLRQQIGYMPQSPALYEDLSARGNIAFFGGAHMSHGLDKRVEEVLELTDLTGRADDPVHTLSGGMKNRVSLAAALVHSPRVLFLDEPTAGVDPHLRARFWELFRRLTSEGTTVLISTHLMDEAMLCDRLAILLQGKVIADAPPRQLVEHGRAHLRVREQGRTHEVLIGGTPEDLAEALRPYGLRPSVEAVSVSPASLEEVILSLWQEVAQ</sequence>
<dbReference type="GO" id="GO:0016887">
    <property type="term" value="F:ATP hydrolysis activity"/>
    <property type="evidence" value="ECO:0007669"/>
    <property type="project" value="InterPro"/>
</dbReference>
<dbReference type="eggNOG" id="COG1131">
    <property type="taxonomic scope" value="Bacteria"/>
</dbReference>
<dbReference type="PANTHER" id="PTHR42711:SF5">
    <property type="entry name" value="ABC TRANSPORTER ATP-BINDING PROTEIN NATA"/>
    <property type="match status" value="1"/>
</dbReference>
<keyword evidence="4" id="KW-0067">ATP-binding</keyword>
<evidence type="ECO:0000313" key="7">
    <source>
        <dbReference type="Proteomes" id="UP000000323"/>
    </source>
</evidence>
<keyword evidence="2" id="KW-0813">Transport</keyword>
<dbReference type="Proteomes" id="UP000000323">
    <property type="component" value="Chromosome 2"/>
</dbReference>
<evidence type="ECO:0000256" key="2">
    <source>
        <dbReference type="ARBA" id="ARBA00022448"/>
    </source>
</evidence>
<evidence type="ECO:0000256" key="1">
    <source>
        <dbReference type="ARBA" id="ARBA00005417"/>
    </source>
</evidence>
<dbReference type="InterPro" id="IPR017871">
    <property type="entry name" value="ABC_transporter-like_CS"/>
</dbReference>
<dbReference type="Pfam" id="PF00005">
    <property type="entry name" value="ABC_tran"/>
    <property type="match status" value="1"/>
</dbReference>
<dbReference type="SUPFAM" id="SSF52540">
    <property type="entry name" value="P-loop containing nucleoside triphosphate hydrolases"/>
    <property type="match status" value="1"/>
</dbReference>
<dbReference type="CDD" id="cd03230">
    <property type="entry name" value="ABC_DR_subfamily_A"/>
    <property type="match status" value="1"/>
</dbReference>
<dbReference type="Gene3D" id="3.40.50.300">
    <property type="entry name" value="P-loop containing nucleotide triphosphate hydrolases"/>
    <property type="match status" value="1"/>
</dbReference>
<protein>
    <submittedName>
        <fullName evidence="6">ABC transporter related protein</fullName>
    </submittedName>
</protein>
<dbReference type="KEGG" id="ttr:Tter_2578"/>
<dbReference type="GO" id="GO:0005524">
    <property type="term" value="F:ATP binding"/>
    <property type="evidence" value="ECO:0007669"/>
    <property type="project" value="UniProtKB-KW"/>
</dbReference>
<dbReference type="InterPro" id="IPR003593">
    <property type="entry name" value="AAA+_ATPase"/>
</dbReference>
<name>D1CI96_THET1</name>
<evidence type="ECO:0000256" key="4">
    <source>
        <dbReference type="ARBA" id="ARBA00022840"/>
    </source>
</evidence>
<proteinExistence type="inferred from homology"/>
<dbReference type="PROSITE" id="PS00211">
    <property type="entry name" value="ABC_TRANSPORTER_1"/>
    <property type="match status" value="1"/>
</dbReference>
<accession>D1CI96</accession>
<dbReference type="InterPro" id="IPR003439">
    <property type="entry name" value="ABC_transporter-like_ATP-bd"/>
</dbReference>
<dbReference type="InterPro" id="IPR027417">
    <property type="entry name" value="P-loop_NTPase"/>
</dbReference>
<dbReference type="SMART" id="SM00382">
    <property type="entry name" value="AAA"/>
    <property type="match status" value="1"/>
</dbReference>
<dbReference type="PANTHER" id="PTHR42711">
    <property type="entry name" value="ABC TRANSPORTER ATP-BINDING PROTEIN"/>
    <property type="match status" value="1"/>
</dbReference>
<dbReference type="EMBL" id="CP001826">
    <property type="protein sequence ID" value="ACZ43467.1"/>
    <property type="molecule type" value="Genomic_DNA"/>
</dbReference>
<dbReference type="OrthoDB" id="9804819at2"/>
<evidence type="ECO:0000256" key="3">
    <source>
        <dbReference type="ARBA" id="ARBA00022741"/>
    </source>
</evidence>
<gene>
    <name evidence="6" type="ordered locus">Tter_2578</name>
</gene>